<name>A0A0H5SLM2_HERHM</name>
<dbReference type="AlphaFoldDB" id="A0A0H5SLM2"/>
<dbReference type="EMBL" id="CVTD020000027">
    <property type="protein sequence ID" value="CRZ35671.1"/>
    <property type="molecule type" value="Genomic_DNA"/>
</dbReference>
<accession>A0A0H5SLM2</accession>
<sequence>MSLNYVKELLNQLVCTCVAVKEDKVYKSNLKGIMPIISKLKEDPQFFNGADVADEVIGRAAAMLLIYGKVRSIYTPLISDHAINILEKYHIYYEYEKKVPYILNRNKDGMCPMEQTVIDVDDPKLAYELLLKKIS</sequence>
<dbReference type="InterPro" id="IPR037081">
    <property type="entry name" value="Hyp_TM1506"/>
</dbReference>
<dbReference type="RefSeq" id="WP_103203744.1">
    <property type="nucleotide sequence ID" value="NZ_CVTD020000027.1"/>
</dbReference>
<dbReference type="Pfam" id="PF08973">
    <property type="entry name" value="TM1506"/>
    <property type="match status" value="1"/>
</dbReference>
<dbReference type="GO" id="GO:0003824">
    <property type="term" value="F:catalytic activity"/>
    <property type="evidence" value="ECO:0007669"/>
    <property type="project" value="InterPro"/>
</dbReference>
<dbReference type="Gene3D" id="3.40.140.30">
    <property type="entry name" value="Hypothetical protein TM1506"/>
    <property type="match status" value="1"/>
</dbReference>
<dbReference type="OrthoDB" id="9815422at2"/>
<keyword evidence="2" id="KW-1185">Reference proteome</keyword>
<protein>
    <recommendedName>
        <fullName evidence="3">DUF1893 domain-containing protein</fullName>
    </recommendedName>
</protein>
<gene>
    <name evidence="1" type="ORF">HHT355_2485</name>
</gene>
<proteinExistence type="predicted"/>
<evidence type="ECO:0000313" key="1">
    <source>
        <dbReference type="EMBL" id="CRZ35671.1"/>
    </source>
</evidence>
<organism evidence="1 2">
    <name type="scientific">Herbinix hemicellulosilytica</name>
    <dbReference type="NCBI Taxonomy" id="1564487"/>
    <lineage>
        <taxon>Bacteria</taxon>
        <taxon>Bacillati</taxon>
        <taxon>Bacillota</taxon>
        <taxon>Clostridia</taxon>
        <taxon>Lachnospirales</taxon>
        <taxon>Lachnospiraceae</taxon>
        <taxon>Herbinix</taxon>
    </lineage>
</organism>
<reference evidence="1 2" key="1">
    <citation type="submission" date="2015-06" db="EMBL/GenBank/DDBJ databases">
        <authorList>
            <person name="Wibberg Daniel"/>
        </authorList>
    </citation>
    <scope>NUCLEOTIDE SEQUENCE [LARGE SCALE GENOMIC DNA]</scope>
    <source>
        <strain evidence="1 2">T3/55T</strain>
    </source>
</reference>
<evidence type="ECO:0008006" key="3">
    <source>
        <dbReference type="Google" id="ProtNLM"/>
    </source>
</evidence>
<dbReference type="InterPro" id="IPR015067">
    <property type="entry name" value="DUF1893_TM1506-like"/>
</dbReference>
<dbReference type="SUPFAM" id="SSF53927">
    <property type="entry name" value="Cytidine deaminase-like"/>
    <property type="match status" value="1"/>
</dbReference>
<evidence type="ECO:0000313" key="2">
    <source>
        <dbReference type="Proteomes" id="UP000236497"/>
    </source>
</evidence>
<dbReference type="InterPro" id="IPR016193">
    <property type="entry name" value="Cytidine_deaminase-like"/>
</dbReference>
<dbReference type="Proteomes" id="UP000236497">
    <property type="component" value="Unassembled WGS sequence"/>
</dbReference>